<evidence type="ECO:0000313" key="2">
    <source>
        <dbReference type="Proteomes" id="UP000006371"/>
    </source>
</evidence>
<dbReference type="HOGENOM" id="CLU_031947_1_0_9"/>
<dbReference type="AlphaFoldDB" id="Q4A140"/>
<name>Q4A140_STAS1</name>
<protein>
    <recommendedName>
        <fullName evidence="3">DUF4365 domain-containing protein</fullName>
    </recommendedName>
</protein>
<dbReference type="GeneID" id="3616744"/>
<keyword evidence="2" id="KW-1185">Reference proteome</keyword>
<dbReference type="OrthoDB" id="9762826at2"/>
<accession>Q4A140</accession>
<evidence type="ECO:0000313" key="1">
    <source>
        <dbReference type="EMBL" id="BAE17186.1"/>
    </source>
</evidence>
<dbReference type="eggNOG" id="ENOG502ZPYH">
    <property type="taxonomic scope" value="Bacteria"/>
</dbReference>
<dbReference type="Proteomes" id="UP000006371">
    <property type="component" value="Chromosome"/>
</dbReference>
<organism evidence="1 2">
    <name type="scientific">Staphylococcus saprophyticus subsp. saprophyticus (strain ATCC 15305 / DSM 20229 / NCIMB 8711 / NCTC 7292 / S-41)</name>
    <dbReference type="NCBI Taxonomy" id="342451"/>
    <lineage>
        <taxon>Bacteria</taxon>
        <taxon>Bacillati</taxon>
        <taxon>Bacillota</taxon>
        <taxon>Bacilli</taxon>
        <taxon>Bacillales</taxon>
        <taxon>Staphylococcaceae</taxon>
        <taxon>Staphylococcus</taxon>
    </lineage>
</organism>
<dbReference type="KEGG" id="ssp:SSP0041"/>
<evidence type="ECO:0008006" key="3">
    <source>
        <dbReference type="Google" id="ProtNLM"/>
    </source>
</evidence>
<dbReference type="RefSeq" id="WP_011302044.1">
    <property type="nucleotide sequence ID" value="NC_007350.1"/>
</dbReference>
<sequence>MEMNSYMIENFATDAVKNYCLHTSKIKSYIANEDKEPGYDGHLKIYDSISQTKDDYLGNIPVQIKGKKAKKKHPSLFKQNKVNKRDLEMYLKDGGCYYFVVLINENGESQVYGRQLLPMYLKYKLKSKSKSVTIEMYEITSYKDFYDNCIQYLKQSKKQANPIEFSINKKRNQKMTITSPENIVTDKNGFPLNDFYSFIHINDSDIKVTVPDEILRPEKFSKLQKGSIYSEGKVIYEGNIRFDVTSTYTSIIIDESFYLTKYNESKKAKYSLLPIKNIDRYLEVLNLVKSLSNGGEFIFEDVQVILDKFKLDKSIDRLTSILTQFKQVTVETDNLIKKSTIINDDNIEKQLGEMVGIIKIIKNKEFNAYNMKKDKFYKILFGNNNFILWKYNNVIYNVFSDNFLKRVELVVDNETMLAIYSFNTSFMINTINFDFQLIEKYLKTEDFSNISIQKWNYINNFCLELIKSYDITKELGFLNIAEFILSNIDIKDIDSTFITKINLAQVKIRKDERLESDLKKLLVELKSKLKSINSDDASLHLSIIFGSKTEAMIYFENLSEEELGVFKNYPIYYLYQKLL</sequence>
<dbReference type="EMBL" id="AP008934">
    <property type="protein sequence ID" value="BAE17186.1"/>
    <property type="molecule type" value="Genomic_DNA"/>
</dbReference>
<dbReference type="PATRIC" id="fig|342451.11.peg.41"/>
<gene>
    <name evidence="1" type="ordered locus">SSP0041</name>
</gene>
<proteinExistence type="predicted"/>
<reference evidence="1 2" key="1">
    <citation type="journal article" date="2005" name="Proc. Natl. Acad. Sci. U.S.A.">
        <title>Whole genome sequence of Staphylococcus saprophyticus reveals the pathogenesis of uncomplicated urinary tract infection.</title>
        <authorList>
            <person name="Kuroda M."/>
            <person name="Yamashita A."/>
            <person name="Hirakawa H."/>
            <person name="Kumano M."/>
            <person name="Morikawa K."/>
            <person name="Higashide M."/>
            <person name="Maruyama A."/>
            <person name="Inose Y."/>
            <person name="Matoba K."/>
            <person name="Toh H."/>
            <person name="Kuhara S."/>
            <person name="Hattori M."/>
            <person name="Ohta T."/>
        </authorList>
    </citation>
    <scope>NUCLEOTIDE SEQUENCE [LARGE SCALE GENOMIC DNA]</scope>
    <source>
        <strain evidence="2">ATCC 15305 / DSM 20229 / NCIMB 8711 / NCTC 7292 / S-41</strain>
    </source>
</reference>